<dbReference type="AlphaFoldDB" id="A0AAR5Q7H2"/>
<dbReference type="SUPFAM" id="SSF57716">
    <property type="entry name" value="Glucocorticoid receptor-like (DNA-binding domain)"/>
    <property type="match status" value="1"/>
</dbReference>
<dbReference type="PROSITE" id="PS00028">
    <property type="entry name" value="ZINC_FINGER_C2H2_1"/>
    <property type="match status" value="7"/>
</dbReference>
<evidence type="ECO:0000256" key="7">
    <source>
        <dbReference type="SAM" id="MobiDB-lite"/>
    </source>
</evidence>
<proteinExistence type="predicted"/>
<dbReference type="InterPro" id="IPR012934">
    <property type="entry name" value="Znf_AD"/>
</dbReference>
<dbReference type="PROSITE" id="PS51915">
    <property type="entry name" value="ZAD"/>
    <property type="match status" value="1"/>
</dbReference>
<reference evidence="11" key="1">
    <citation type="journal article" date="2013" name="Genome Biol.">
        <title>Draft genome of the mountain pine beetle, Dendroctonus ponderosae Hopkins, a major forest pest.</title>
        <authorList>
            <person name="Keeling C.I."/>
            <person name="Yuen M.M."/>
            <person name="Liao N.Y."/>
            <person name="Docking T.R."/>
            <person name="Chan S.K."/>
            <person name="Taylor G.A."/>
            <person name="Palmquist D.L."/>
            <person name="Jackman S.D."/>
            <person name="Nguyen A."/>
            <person name="Li M."/>
            <person name="Henderson H."/>
            <person name="Janes J.K."/>
            <person name="Zhao Y."/>
            <person name="Pandoh P."/>
            <person name="Moore R."/>
            <person name="Sperling F.A."/>
            <person name="Huber D.P."/>
            <person name="Birol I."/>
            <person name="Jones S.J."/>
            <person name="Bohlmann J."/>
        </authorList>
    </citation>
    <scope>NUCLEOTIDE SEQUENCE</scope>
</reference>
<evidence type="ECO:0008006" key="12">
    <source>
        <dbReference type="Google" id="ProtNLM"/>
    </source>
</evidence>
<dbReference type="GO" id="GO:0008270">
    <property type="term" value="F:zinc ion binding"/>
    <property type="evidence" value="ECO:0007669"/>
    <property type="project" value="UniProtKB-UniRule"/>
</dbReference>
<dbReference type="InterPro" id="IPR036236">
    <property type="entry name" value="Znf_C2H2_sf"/>
</dbReference>
<sequence>MGKVPLRCRVCWVREKKQRMVPVTDPCAEGPRSIRDAILLCVPTSTIKEDDFICKVCFEQLTPAFQFVALCLETEKLLEQEKSKKAGLPNIIQGSEENHDNDEGDLNPCSAEHSPEPSEEISVNGIDANAKAPETPSKFGELLDFGLDNLRYISVPIQPSENLKTELTLTGVNIVDLSSDPTKKKRLILLTRDLDMLYRNGPAPHPNSYLEREADSSKTVFSCRHCPAQIDDVYRFRQHCVTFHKNKRAFSCRRCGKEFYSYQHLLNHEKMFEGEDKCSFQCARCKKVFKSKAQLQRHQEDVADAPSCKFYKCNVCFVKFKSEDFKNHCKEHANFLCVKCGKCLTSACSLSQHEIKSHPMEAHPTAESRAQDYMCEKCGKIFQSSIKLRSHIRGAHKEFKCGELFICDKCARPFTSKRCLTLHYNLKHSTKAGSVGVSRAFFCNKCNKVCLTKSGLKHHMRFIHPFSNPAAEDANKIHSCPGCHASFRTESELQEHQSICVGPAETNEPLTRLNSNTACVCRICHKIVGKIHTLKLHYKGHLGLRQFACHICGRKTQSHLSLRRHLLKHAKSTDKFSCKICQVSMSSFVELEEHMDKLHLKKRYKCKYCPQKFGLRMLWLSHESIEHEEINAKKEKLLKMLMSQPIFLRDRRYVNSDPRGSTKKLRMDVDELVDKLKTSGEIIDENQQLEAVVEESNSQKNEELFTEEQYACEVLQRYNLME</sequence>
<evidence type="ECO:0000256" key="6">
    <source>
        <dbReference type="PROSITE-ProRule" id="PRU01263"/>
    </source>
</evidence>
<evidence type="ECO:0000259" key="9">
    <source>
        <dbReference type="PROSITE" id="PS51915"/>
    </source>
</evidence>
<feature type="domain" description="C2H2-type" evidence="8">
    <location>
        <begin position="280"/>
        <end position="302"/>
    </location>
</feature>
<feature type="domain" description="C2H2-type" evidence="8">
    <location>
        <begin position="373"/>
        <end position="401"/>
    </location>
</feature>
<evidence type="ECO:0000256" key="3">
    <source>
        <dbReference type="ARBA" id="ARBA00022771"/>
    </source>
</evidence>
<keyword evidence="3 5" id="KW-0863">Zinc-finger</keyword>
<evidence type="ECO:0000313" key="11">
    <source>
        <dbReference type="Proteomes" id="UP000019118"/>
    </source>
</evidence>
<evidence type="ECO:0000256" key="1">
    <source>
        <dbReference type="ARBA" id="ARBA00022723"/>
    </source>
</evidence>
<feature type="binding site" evidence="6">
    <location>
        <position position="57"/>
    </location>
    <ligand>
        <name>Zn(2+)</name>
        <dbReference type="ChEBI" id="CHEBI:29105"/>
    </ligand>
</feature>
<dbReference type="Gene3D" id="3.30.160.60">
    <property type="entry name" value="Classic Zinc Finger"/>
    <property type="match status" value="5"/>
</dbReference>
<protein>
    <recommendedName>
        <fullName evidence="12">Protein krueppel</fullName>
    </recommendedName>
</protein>
<name>A0AAR5Q7H2_DENPD</name>
<accession>A0AAR5Q7H2</accession>
<feature type="domain" description="C2H2-type" evidence="8">
    <location>
        <begin position="250"/>
        <end position="277"/>
    </location>
</feature>
<evidence type="ECO:0000259" key="8">
    <source>
        <dbReference type="PROSITE" id="PS50157"/>
    </source>
</evidence>
<dbReference type="GeneID" id="109543731"/>
<feature type="domain" description="C2H2-type" evidence="8">
    <location>
        <begin position="547"/>
        <end position="574"/>
    </location>
</feature>
<feature type="region of interest" description="Disordered" evidence="7">
    <location>
        <begin position="88"/>
        <end position="121"/>
    </location>
</feature>
<dbReference type="InterPro" id="IPR013087">
    <property type="entry name" value="Znf_C2H2_type"/>
</dbReference>
<reference evidence="10" key="2">
    <citation type="submission" date="2024-08" db="UniProtKB">
        <authorList>
            <consortium name="EnsemblMetazoa"/>
        </authorList>
    </citation>
    <scope>IDENTIFICATION</scope>
</reference>
<dbReference type="KEGG" id="dpa:109543731"/>
<feature type="domain" description="C2H2-type" evidence="8">
    <location>
        <begin position="335"/>
        <end position="363"/>
    </location>
</feature>
<feature type="domain" description="ZAD" evidence="9">
    <location>
        <begin position="6"/>
        <end position="81"/>
    </location>
</feature>
<evidence type="ECO:0000313" key="10">
    <source>
        <dbReference type="EnsemblMetazoa" id="XP_019769130.1"/>
    </source>
</evidence>
<keyword evidence="2" id="KW-0677">Repeat</keyword>
<dbReference type="PANTHER" id="PTHR24379">
    <property type="entry name" value="KRAB AND ZINC FINGER DOMAIN-CONTAINING"/>
    <property type="match status" value="1"/>
</dbReference>
<dbReference type="GO" id="GO:0005634">
    <property type="term" value="C:nucleus"/>
    <property type="evidence" value="ECO:0007669"/>
    <property type="project" value="InterPro"/>
</dbReference>
<keyword evidence="4 6" id="KW-0862">Zinc</keyword>
<dbReference type="PROSITE" id="PS50157">
    <property type="entry name" value="ZINC_FINGER_C2H2_2"/>
    <property type="match status" value="7"/>
</dbReference>
<dbReference type="PANTHER" id="PTHR24379:SF121">
    <property type="entry name" value="C2H2-TYPE DOMAIN-CONTAINING PROTEIN"/>
    <property type="match status" value="1"/>
</dbReference>
<dbReference type="SUPFAM" id="SSF57667">
    <property type="entry name" value="beta-beta-alpha zinc fingers"/>
    <property type="match status" value="5"/>
</dbReference>
<dbReference type="Pfam" id="PF00096">
    <property type="entry name" value="zf-C2H2"/>
    <property type="match status" value="3"/>
</dbReference>
<evidence type="ECO:0000256" key="5">
    <source>
        <dbReference type="PROSITE-ProRule" id="PRU00042"/>
    </source>
</evidence>
<feature type="binding site" evidence="6">
    <location>
        <position position="54"/>
    </location>
    <ligand>
        <name>Zn(2+)</name>
        <dbReference type="ChEBI" id="CHEBI:29105"/>
    </ligand>
</feature>
<dbReference type="SMART" id="SM00355">
    <property type="entry name" value="ZnF_C2H2"/>
    <property type="match status" value="13"/>
</dbReference>
<dbReference type="Proteomes" id="UP000019118">
    <property type="component" value="Unassembled WGS sequence"/>
</dbReference>
<dbReference type="EnsemblMetazoa" id="XM_019913571.1">
    <property type="protein sequence ID" value="XP_019769130.1"/>
    <property type="gene ID" value="LOC109543731"/>
</dbReference>
<feature type="domain" description="C2H2-type" evidence="8">
    <location>
        <begin position="405"/>
        <end position="433"/>
    </location>
</feature>
<evidence type="ECO:0000256" key="4">
    <source>
        <dbReference type="ARBA" id="ARBA00022833"/>
    </source>
</evidence>
<feature type="binding site" evidence="6">
    <location>
        <position position="8"/>
    </location>
    <ligand>
        <name>Zn(2+)</name>
        <dbReference type="ChEBI" id="CHEBI:29105"/>
    </ligand>
</feature>
<keyword evidence="11" id="KW-1185">Reference proteome</keyword>
<dbReference type="SMART" id="SM00868">
    <property type="entry name" value="zf-AD"/>
    <property type="match status" value="2"/>
</dbReference>
<feature type="binding site" evidence="6">
    <location>
        <position position="11"/>
    </location>
    <ligand>
        <name>Zn(2+)</name>
        <dbReference type="ChEBI" id="CHEBI:29105"/>
    </ligand>
</feature>
<organism evidence="10 11">
    <name type="scientific">Dendroctonus ponderosae</name>
    <name type="common">Mountain pine beetle</name>
    <dbReference type="NCBI Taxonomy" id="77166"/>
    <lineage>
        <taxon>Eukaryota</taxon>
        <taxon>Metazoa</taxon>
        <taxon>Ecdysozoa</taxon>
        <taxon>Arthropoda</taxon>
        <taxon>Hexapoda</taxon>
        <taxon>Insecta</taxon>
        <taxon>Pterygota</taxon>
        <taxon>Neoptera</taxon>
        <taxon>Endopterygota</taxon>
        <taxon>Coleoptera</taxon>
        <taxon>Polyphaga</taxon>
        <taxon>Cucujiformia</taxon>
        <taxon>Curculionidae</taxon>
        <taxon>Scolytinae</taxon>
        <taxon>Dendroctonus</taxon>
    </lineage>
</organism>
<feature type="domain" description="C2H2-type" evidence="8">
    <location>
        <begin position="441"/>
        <end position="469"/>
    </location>
</feature>
<evidence type="ECO:0000256" key="2">
    <source>
        <dbReference type="ARBA" id="ARBA00022737"/>
    </source>
</evidence>
<keyword evidence="1 6" id="KW-0479">Metal-binding</keyword>